<dbReference type="InterPro" id="IPR027417">
    <property type="entry name" value="P-loop_NTPase"/>
</dbReference>
<dbReference type="EMBL" id="LT550481">
    <property type="protein sequence ID" value="SAL95739.1"/>
    <property type="molecule type" value="Genomic_DNA"/>
</dbReference>
<feature type="domain" description="SMC hinge" evidence="10">
    <location>
        <begin position="583"/>
        <end position="695"/>
    </location>
</feature>
<evidence type="ECO:0000256" key="6">
    <source>
        <dbReference type="ARBA" id="ARBA00023242"/>
    </source>
</evidence>
<accession>A0A168KZC1</accession>
<evidence type="ECO:0000256" key="2">
    <source>
        <dbReference type="ARBA" id="ARBA00005917"/>
    </source>
</evidence>
<dbReference type="STRING" id="4829.A0A168KZC1"/>
<protein>
    <recommendedName>
        <fullName evidence="8">Structural maintenance of chromosomes protein</fullName>
    </recommendedName>
</protein>
<dbReference type="FunFam" id="3.40.50.300:FF:000370">
    <property type="entry name" value="Structural maintenance of chromosomes 3"/>
    <property type="match status" value="1"/>
</dbReference>
<dbReference type="Gene3D" id="3.30.70.1620">
    <property type="match status" value="1"/>
</dbReference>
<evidence type="ECO:0000256" key="7">
    <source>
        <dbReference type="ARBA" id="ARBA00023306"/>
    </source>
</evidence>
<evidence type="ECO:0000256" key="4">
    <source>
        <dbReference type="ARBA" id="ARBA00022776"/>
    </source>
</evidence>
<feature type="coiled-coil region" evidence="9">
    <location>
        <begin position="854"/>
        <end position="957"/>
    </location>
</feature>
<evidence type="ECO:0000256" key="5">
    <source>
        <dbReference type="ARBA" id="ARBA00023054"/>
    </source>
</evidence>
<dbReference type="PIRSF" id="PIRSF005719">
    <property type="entry name" value="SMC"/>
    <property type="match status" value="1"/>
</dbReference>
<keyword evidence="3" id="KW-0132">Cell division</keyword>
<dbReference type="InterPro" id="IPR003395">
    <property type="entry name" value="RecF/RecN/SMC_N"/>
</dbReference>
<evidence type="ECO:0000256" key="8">
    <source>
        <dbReference type="PIRNR" id="PIRNR005719"/>
    </source>
</evidence>
<gene>
    <name evidence="11" type="primary">ABSGL_01080.1 scaffold 1223</name>
</gene>
<dbReference type="GO" id="GO:0007059">
    <property type="term" value="P:chromosome segregation"/>
    <property type="evidence" value="ECO:0007669"/>
    <property type="project" value="UniProtKB-ARBA"/>
</dbReference>
<dbReference type="Pfam" id="PF02463">
    <property type="entry name" value="SMC_N"/>
    <property type="match status" value="1"/>
</dbReference>
<evidence type="ECO:0000256" key="9">
    <source>
        <dbReference type="SAM" id="Coils"/>
    </source>
</evidence>
<dbReference type="InterPro" id="IPR024704">
    <property type="entry name" value="SMC"/>
</dbReference>
<keyword evidence="4" id="KW-0498">Mitosis</keyword>
<evidence type="ECO:0000313" key="12">
    <source>
        <dbReference type="Proteomes" id="UP000078561"/>
    </source>
</evidence>
<dbReference type="GO" id="GO:0051301">
    <property type="term" value="P:cell division"/>
    <property type="evidence" value="ECO:0007669"/>
    <property type="project" value="UniProtKB-KW"/>
</dbReference>
<proteinExistence type="inferred from homology"/>
<keyword evidence="12" id="KW-1185">Reference proteome</keyword>
<evidence type="ECO:0000256" key="3">
    <source>
        <dbReference type="ARBA" id="ARBA00022618"/>
    </source>
</evidence>
<keyword evidence="6 8" id="KW-0539">Nucleus</keyword>
<dbReference type="InterPro" id="IPR036277">
    <property type="entry name" value="SMC_hinge_sf"/>
</dbReference>
<evidence type="ECO:0000313" key="11">
    <source>
        <dbReference type="EMBL" id="SAL95739.1"/>
    </source>
</evidence>
<dbReference type="FunFam" id="3.40.50.300:FF:000424">
    <property type="entry name" value="Structural maintenance of chromosomes 3"/>
    <property type="match status" value="1"/>
</dbReference>
<dbReference type="SMART" id="SM00968">
    <property type="entry name" value="SMC_hinge"/>
    <property type="match status" value="1"/>
</dbReference>
<dbReference type="InterPro" id="IPR010935">
    <property type="entry name" value="SMC_hinge"/>
</dbReference>
<reference evidence="11" key="1">
    <citation type="submission" date="2016-04" db="EMBL/GenBank/DDBJ databases">
        <authorList>
            <person name="Evans L.H."/>
            <person name="Alamgir A."/>
            <person name="Owens N."/>
            <person name="Weber N.D."/>
            <person name="Virtaneva K."/>
            <person name="Barbian K."/>
            <person name="Babar A."/>
            <person name="Rosenke K."/>
        </authorList>
    </citation>
    <scope>NUCLEOTIDE SEQUENCE [LARGE SCALE GENOMIC DNA]</scope>
    <source>
        <strain evidence="11">CBS 101.48</strain>
    </source>
</reference>
<dbReference type="InParanoid" id="A0A168KZC1"/>
<feature type="coiled-coil region" evidence="9">
    <location>
        <begin position="460"/>
        <end position="532"/>
    </location>
</feature>
<dbReference type="CDD" id="cd03272">
    <property type="entry name" value="ABC_SMC3_euk"/>
    <property type="match status" value="1"/>
</dbReference>
<comment type="similarity">
    <text evidence="2">Belongs to the SMC family. SMC3 subfamily.</text>
</comment>
<dbReference type="OrthoDB" id="5575062at2759"/>
<dbReference type="FunCoup" id="A0A168KZC1">
    <property type="interactions" value="1100"/>
</dbReference>
<dbReference type="OMA" id="GQKTVCA"/>
<comment type="subcellular location">
    <subcellularLocation>
        <location evidence="1 8">Nucleus</location>
    </subcellularLocation>
</comment>
<dbReference type="PANTHER" id="PTHR43977">
    <property type="entry name" value="STRUCTURAL MAINTENANCE OF CHROMOSOMES PROTEIN 3"/>
    <property type="match status" value="1"/>
</dbReference>
<feature type="coiled-coil region" evidence="9">
    <location>
        <begin position="803"/>
        <end position="830"/>
    </location>
</feature>
<organism evidence="11">
    <name type="scientific">Absidia glauca</name>
    <name type="common">Pin mould</name>
    <dbReference type="NCBI Taxonomy" id="4829"/>
    <lineage>
        <taxon>Eukaryota</taxon>
        <taxon>Fungi</taxon>
        <taxon>Fungi incertae sedis</taxon>
        <taxon>Mucoromycota</taxon>
        <taxon>Mucoromycotina</taxon>
        <taxon>Mucoromycetes</taxon>
        <taxon>Mucorales</taxon>
        <taxon>Cunninghamellaceae</taxon>
        <taxon>Absidia</taxon>
    </lineage>
</organism>
<dbReference type="InterPro" id="IPR041741">
    <property type="entry name" value="SMC3_ABC_euk"/>
</dbReference>
<dbReference type="GO" id="GO:0005634">
    <property type="term" value="C:nucleus"/>
    <property type="evidence" value="ECO:0007669"/>
    <property type="project" value="UniProtKB-SubCell"/>
</dbReference>
<dbReference type="Proteomes" id="UP000078561">
    <property type="component" value="Unassembled WGS sequence"/>
</dbReference>
<feature type="coiled-coil region" evidence="9">
    <location>
        <begin position="247"/>
        <end position="432"/>
    </location>
</feature>
<evidence type="ECO:0000259" key="10">
    <source>
        <dbReference type="SMART" id="SM00968"/>
    </source>
</evidence>
<dbReference type="Pfam" id="PF06470">
    <property type="entry name" value="SMC_hinge"/>
    <property type="match status" value="1"/>
</dbReference>
<dbReference type="AlphaFoldDB" id="A0A168KZC1"/>
<dbReference type="Gene3D" id="1.20.1060.20">
    <property type="match status" value="1"/>
</dbReference>
<dbReference type="GO" id="GO:0016887">
    <property type="term" value="F:ATP hydrolysis activity"/>
    <property type="evidence" value="ECO:0007669"/>
    <property type="project" value="InterPro"/>
</dbReference>
<dbReference type="GO" id="GO:0051276">
    <property type="term" value="P:chromosome organization"/>
    <property type="evidence" value="ECO:0007669"/>
    <property type="project" value="InterPro"/>
</dbReference>
<dbReference type="GO" id="GO:0005524">
    <property type="term" value="F:ATP binding"/>
    <property type="evidence" value="ECO:0007669"/>
    <property type="project" value="InterPro"/>
</dbReference>
<keyword evidence="5 9" id="KW-0175">Coiled coil</keyword>
<dbReference type="Gene3D" id="3.40.50.300">
    <property type="entry name" value="P-loop containing nucleotide triphosphate hydrolases"/>
    <property type="match status" value="2"/>
</dbReference>
<dbReference type="GO" id="GO:0005694">
    <property type="term" value="C:chromosome"/>
    <property type="evidence" value="ECO:0007669"/>
    <property type="project" value="InterPro"/>
</dbReference>
<name>A0A168KZC1_ABSGL</name>
<dbReference type="SUPFAM" id="SSF75553">
    <property type="entry name" value="Smc hinge domain"/>
    <property type="match status" value="1"/>
</dbReference>
<evidence type="ECO:0000256" key="1">
    <source>
        <dbReference type="ARBA" id="ARBA00004123"/>
    </source>
</evidence>
<keyword evidence="7" id="KW-0131">Cell cycle</keyword>
<sequence length="1265" mass="144211">MSNSAFSETPPKDTYFFHGPVVSRTSFLLSTFHFATPFPSSQIVAMYIKQITIQGFKSYKDQTTFDPFSPHHNVIVGRNGSGKSNFFSAIRFVLGDAYLNLSKEERQALLHEGVGSATISAYVELVFDNADNRLPVDKPEVSLRRSIGLSLDEYSLDGKAVTKSDVKNLFESIGFSSANPYFVVPQGKINSLTVAKDKDRLELLKDIAGTSVYEEKRKESTALMQETGNIEEGLAAEGGGKHHDNKRTKITEVLQYIEERLRQLEEEKDELSQYQALDRDRRSLEYTIYAREQSDTNVKLEELEDNRQKDLEVRDSKRQEYNDNETSFNGLENNKQDVIQALQVKEIEKTELQDELDDLMKLRAQLELQIKDLEDDQLSGTELEARITAQVDQLDKEIAIQEQKVNEITPQYDQLEQSDSDLRKQLDTLKMELDGLYAKQARLSQFTTRNERDTWLQNQIKELSTIYKELEQQLSTLTDEKEAASEHLLQKAQRIQDIQEKVAEQRSAKDALLGEEANLKQKRDQLTETRKNLWREEAGLDSAIHTSKNEIHKAERALSGSMDKNTSTALSAINRIVEQHNISGVFGPLYELFEVDDRFRTAVEVAAGSSLFHVVVDTDETATKLLSVMNAEKGGRITFVPLNRVKSSPVEYPAANDAIPLINKLQFDGAFQKVFEQMFSRTIVCPSLEVAANYAKTRGFTVVTLHGDRVDGRGAFSGGFTDYRHSRLEAAKNLKTQTATLKQNQERAKTIKLDVEKLNQQVTEILSSLQLVETKKKKIQVQHEPVEVITKLRKEEDYLTKLIQSKDKALDQARTNMVQMKQQISGYEIELRMEPTQSLSAEEQQIVAKNRAAIEEIRQQLSSLSESKLAMENEMNGLKALLEDDLKRKRDGLLNKRDRADANASSEELAQRTKEHKAVVRKLGRLAKRITELDTEIDNHQEQLTRYSEEYDQLNGMQIRLAHEIKRLEKHLERYLYRRSIMHQKKEECNANIRDLGVLPEEAFEKFKGYSVEKLLRRLHKANESLKNYSHVNKKAFEQYTRFTKQREQLDARKTELDSSAGAIRTLIESLDTRKNEAIERTFNQVAVNFTEVFETLVPAGQGSLIMRRHYEAPQTDMDVDTGSTPNAIERYSGIAIKVSFNSQADEGMIMQQLSGGQKSLVALALIFAIQKCDPAPFYLFDEIDANLDMQYRTAVAEMIHSLSKQAQFITTTFRPELLAEADKFYGVTFQNKVSRIHAINKEYALGFVEEVSQTGHRTGTLKAL</sequence>
<dbReference type="SUPFAM" id="SSF52540">
    <property type="entry name" value="P-loop containing nucleoside triphosphate hydrolases"/>
    <property type="match status" value="1"/>
</dbReference>